<dbReference type="EMBL" id="GL984196">
    <property type="protein sequence ID" value="EGR28994.1"/>
    <property type="molecule type" value="Genomic_DNA"/>
</dbReference>
<dbReference type="RefSeq" id="XP_004030230.1">
    <property type="nucleotide sequence ID" value="XM_004030182.1"/>
</dbReference>
<evidence type="ECO:0000256" key="5">
    <source>
        <dbReference type="PROSITE-ProRule" id="PRU00282"/>
    </source>
</evidence>
<name>G0R0K8_ICHMU</name>
<evidence type="ECO:0000256" key="1">
    <source>
        <dbReference type="ARBA" id="ARBA00004141"/>
    </source>
</evidence>
<gene>
    <name evidence="7" type="ORF">IMG5_165380</name>
</gene>
<dbReference type="OrthoDB" id="434730at2759"/>
<dbReference type="GeneID" id="14905096"/>
<evidence type="ECO:0000256" key="3">
    <source>
        <dbReference type="ARBA" id="ARBA00022737"/>
    </source>
</evidence>
<dbReference type="STRING" id="857967.G0R0K8"/>
<dbReference type="PROSITE" id="PS50920">
    <property type="entry name" value="SOLCAR"/>
    <property type="match status" value="1"/>
</dbReference>
<evidence type="ECO:0000256" key="4">
    <source>
        <dbReference type="ARBA" id="ARBA00023136"/>
    </source>
</evidence>
<keyword evidence="8" id="KW-1185">Reference proteome</keyword>
<sequence>MFVYPLDTVKRRMQMDGYIQNYTFKNTKACIQYMYQNEGVSSFYGGFTVSCVKFVLSSITQTILADQWANQLYIFKIIIGLPGIEPGSLVPETSILPLNHKPFVKFDICNS</sequence>
<comment type="similarity">
    <text evidence="6">Belongs to the mitochondrial carrier (TC 2.A.29) family.</text>
</comment>
<dbReference type="Proteomes" id="UP000008983">
    <property type="component" value="Unassembled WGS sequence"/>
</dbReference>
<dbReference type="Gene3D" id="1.50.40.10">
    <property type="entry name" value="Mitochondrial carrier domain"/>
    <property type="match status" value="1"/>
</dbReference>
<evidence type="ECO:0000313" key="7">
    <source>
        <dbReference type="EMBL" id="EGR28994.1"/>
    </source>
</evidence>
<evidence type="ECO:0000256" key="2">
    <source>
        <dbReference type="ARBA" id="ARBA00022692"/>
    </source>
</evidence>
<reference evidence="7 8" key="1">
    <citation type="submission" date="2011-07" db="EMBL/GenBank/DDBJ databases">
        <authorList>
            <person name="Coyne R."/>
            <person name="Brami D."/>
            <person name="Johnson J."/>
            <person name="Hostetler J."/>
            <person name="Hannick L."/>
            <person name="Clark T."/>
            <person name="Cassidy-Hanley D."/>
            <person name="Inman J."/>
        </authorList>
    </citation>
    <scope>NUCLEOTIDE SEQUENCE [LARGE SCALE GENOMIC DNA]</scope>
    <source>
        <strain evidence="7 8">G5</strain>
    </source>
</reference>
<organism evidence="7 8">
    <name type="scientific">Ichthyophthirius multifiliis</name>
    <name type="common">White spot disease agent</name>
    <name type="synonym">Ich</name>
    <dbReference type="NCBI Taxonomy" id="5932"/>
    <lineage>
        <taxon>Eukaryota</taxon>
        <taxon>Sar</taxon>
        <taxon>Alveolata</taxon>
        <taxon>Ciliophora</taxon>
        <taxon>Intramacronucleata</taxon>
        <taxon>Oligohymenophorea</taxon>
        <taxon>Hymenostomatida</taxon>
        <taxon>Ophryoglenina</taxon>
        <taxon>Ichthyophthirius</taxon>
    </lineage>
</organism>
<protein>
    <submittedName>
        <fullName evidence="7">Mitochondrial carrier protein, putative</fullName>
    </submittedName>
</protein>
<dbReference type="InterPro" id="IPR023395">
    <property type="entry name" value="MCP_dom_sf"/>
</dbReference>
<comment type="subcellular location">
    <subcellularLocation>
        <location evidence="1">Membrane</location>
        <topology evidence="1">Multi-pass membrane protein</topology>
    </subcellularLocation>
</comment>
<keyword evidence="6" id="KW-0813">Transport</keyword>
<dbReference type="InParanoid" id="G0R0K8"/>
<accession>G0R0K8</accession>
<dbReference type="GO" id="GO:0016020">
    <property type="term" value="C:membrane"/>
    <property type="evidence" value="ECO:0007669"/>
    <property type="project" value="UniProtKB-SubCell"/>
</dbReference>
<evidence type="ECO:0000313" key="8">
    <source>
        <dbReference type="Proteomes" id="UP000008983"/>
    </source>
</evidence>
<keyword evidence="3" id="KW-0677">Repeat</keyword>
<dbReference type="SUPFAM" id="SSF103506">
    <property type="entry name" value="Mitochondrial carrier"/>
    <property type="match status" value="1"/>
</dbReference>
<dbReference type="Pfam" id="PF00153">
    <property type="entry name" value="Mito_carr"/>
    <property type="match status" value="1"/>
</dbReference>
<dbReference type="InterPro" id="IPR018108">
    <property type="entry name" value="MCP_transmembrane"/>
</dbReference>
<dbReference type="AlphaFoldDB" id="G0R0K8"/>
<keyword evidence="4 5" id="KW-0472">Membrane</keyword>
<dbReference type="PANTHER" id="PTHR24089">
    <property type="entry name" value="SOLUTE CARRIER FAMILY 25"/>
    <property type="match status" value="1"/>
</dbReference>
<evidence type="ECO:0000256" key="6">
    <source>
        <dbReference type="RuleBase" id="RU000488"/>
    </source>
</evidence>
<proteinExistence type="inferred from homology"/>
<feature type="repeat" description="Solcar" evidence="5">
    <location>
        <begin position="1"/>
        <end position="71"/>
    </location>
</feature>
<keyword evidence="2 5" id="KW-0812">Transmembrane</keyword>